<dbReference type="Proteomes" id="UP000593573">
    <property type="component" value="Unassembled WGS sequence"/>
</dbReference>
<dbReference type="EMBL" id="JABFAB010246505">
    <property type="protein sequence ID" value="MBA0673088.1"/>
    <property type="molecule type" value="Genomic_DNA"/>
</dbReference>
<keyword evidence="2" id="KW-1185">Reference proteome</keyword>
<comment type="caution">
    <text evidence="1">The sequence shown here is derived from an EMBL/GenBank/DDBJ whole genome shotgun (WGS) entry which is preliminary data.</text>
</comment>
<proteinExistence type="predicted"/>
<protein>
    <submittedName>
        <fullName evidence="1">Uncharacterized protein</fullName>
    </submittedName>
</protein>
<gene>
    <name evidence="1" type="ORF">Goklo_029739</name>
</gene>
<organism evidence="1 2">
    <name type="scientific">Gossypium klotzschianum</name>
    <dbReference type="NCBI Taxonomy" id="34286"/>
    <lineage>
        <taxon>Eukaryota</taxon>
        <taxon>Viridiplantae</taxon>
        <taxon>Streptophyta</taxon>
        <taxon>Embryophyta</taxon>
        <taxon>Tracheophyta</taxon>
        <taxon>Spermatophyta</taxon>
        <taxon>Magnoliopsida</taxon>
        <taxon>eudicotyledons</taxon>
        <taxon>Gunneridae</taxon>
        <taxon>Pentapetalae</taxon>
        <taxon>rosids</taxon>
        <taxon>malvids</taxon>
        <taxon>Malvales</taxon>
        <taxon>Malvaceae</taxon>
        <taxon>Malvoideae</taxon>
        <taxon>Gossypium</taxon>
    </lineage>
</organism>
<evidence type="ECO:0000313" key="1">
    <source>
        <dbReference type="EMBL" id="MBA0673088.1"/>
    </source>
</evidence>
<evidence type="ECO:0000313" key="2">
    <source>
        <dbReference type="Proteomes" id="UP000593573"/>
    </source>
</evidence>
<sequence>MTYSVEKTIATLVRMSIGSLLLLKMLYGTHI</sequence>
<name>A0A7J8WDG9_9ROSI</name>
<dbReference type="OrthoDB" id="618098at2759"/>
<accession>A0A7J8WDG9</accession>
<reference evidence="1 2" key="1">
    <citation type="journal article" date="2019" name="Genome Biol. Evol.">
        <title>Insights into the evolution of the New World diploid cottons (Gossypium, subgenus Houzingenia) based on genome sequencing.</title>
        <authorList>
            <person name="Grover C.E."/>
            <person name="Arick M.A. 2nd"/>
            <person name="Thrash A."/>
            <person name="Conover J.L."/>
            <person name="Sanders W.S."/>
            <person name="Peterson D.G."/>
            <person name="Frelichowski J.E."/>
            <person name="Scheffler J.A."/>
            <person name="Scheffler B.E."/>
            <person name="Wendel J.F."/>
        </authorList>
    </citation>
    <scope>NUCLEOTIDE SEQUENCE [LARGE SCALE GENOMIC DNA]</scope>
    <source>
        <strain evidence="1">57</strain>
        <tissue evidence="1">Leaf</tissue>
    </source>
</reference>
<dbReference type="AlphaFoldDB" id="A0A7J8WDG9"/>